<organism evidence="3 4">
    <name type="scientific">Apiospora hydei</name>
    <dbReference type="NCBI Taxonomy" id="1337664"/>
    <lineage>
        <taxon>Eukaryota</taxon>
        <taxon>Fungi</taxon>
        <taxon>Dikarya</taxon>
        <taxon>Ascomycota</taxon>
        <taxon>Pezizomycotina</taxon>
        <taxon>Sordariomycetes</taxon>
        <taxon>Xylariomycetidae</taxon>
        <taxon>Amphisphaeriales</taxon>
        <taxon>Apiosporaceae</taxon>
        <taxon>Apiospora</taxon>
    </lineage>
</organism>
<name>A0ABR1XEK9_9PEZI</name>
<keyword evidence="1" id="KW-0175">Coiled coil</keyword>
<evidence type="ECO:0000256" key="1">
    <source>
        <dbReference type="SAM" id="Coils"/>
    </source>
</evidence>
<reference evidence="3 4" key="1">
    <citation type="submission" date="2023-01" db="EMBL/GenBank/DDBJ databases">
        <title>Analysis of 21 Apiospora genomes using comparative genomics revels a genus with tremendous synthesis potential of carbohydrate active enzymes and secondary metabolites.</title>
        <authorList>
            <person name="Sorensen T."/>
        </authorList>
    </citation>
    <scope>NUCLEOTIDE SEQUENCE [LARGE SCALE GENOMIC DNA]</scope>
    <source>
        <strain evidence="3 4">CBS 114990</strain>
    </source>
</reference>
<dbReference type="EMBL" id="JAQQWN010000002">
    <property type="protein sequence ID" value="KAK8095044.1"/>
    <property type="molecule type" value="Genomic_DNA"/>
</dbReference>
<feature type="compositionally biased region" description="Basic and acidic residues" evidence="2">
    <location>
        <begin position="398"/>
        <end position="414"/>
    </location>
</feature>
<comment type="caution">
    <text evidence="3">The sequence shown here is derived from an EMBL/GenBank/DDBJ whole genome shotgun (WGS) entry which is preliminary data.</text>
</comment>
<feature type="coiled-coil region" evidence="1">
    <location>
        <begin position="338"/>
        <end position="392"/>
    </location>
</feature>
<dbReference type="GeneID" id="92039104"/>
<feature type="region of interest" description="Disordered" evidence="2">
    <location>
        <begin position="83"/>
        <end position="107"/>
    </location>
</feature>
<keyword evidence="4" id="KW-1185">Reference proteome</keyword>
<dbReference type="RefSeq" id="XP_066675817.1">
    <property type="nucleotide sequence ID" value="XM_066806044.1"/>
</dbReference>
<evidence type="ECO:0000313" key="4">
    <source>
        <dbReference type="Proteomes" id="UP001433268"/>
    </source>
</evidence>
<accession>A0ABR1XEK9</accession>
<dbReference type="Proteomes" id="UP001433268">
    <property type="component" value="Unassembled WGS sequence"/>
</dbReference>
<gene>
    <name evidence="3" type="ORF">PG997_001729</name>
</gene>
<evidence type="ECO:0000256" key="2">
    <source>
        <dbReference type="SAM" id="MobiDB-lite"/>
    </source>
</evidence>
<sequence length="494" mass="56049">MAPSAEQWQAPLARDVAAYNDAELDAFLEESKRRHGAYVVDVADPENIPDEFITRLRDRANAPARSQAIDLDQVTTRLLAASAETDTAQRDRSPTAPLSPTGSSERRHYEALVRAGGRPCYPIEELDDVMNDPHAYRDVLRPWVYHEDMNPSEWEVFQRQLSNWEGFRDWQKAIRDESWESSLRAVRVALSDFNRRRKPGFSSYVVAAQKLMETTTPFIPFELRPNTEEQDQLSTWTEYLVYARSLYTHCATTSQNLQIKLDAAWHSFESSVKLKPFETRDYVSSRDAKLRQTAAVRDAAAAFEAAKMDLSKLVPSDFDPSDLEASRLRAPPPKRRLLAAAVKRVKEAQAALVQAKERDGHYAKFYQATRDYESTRDDVGRLRRQLDWAEKQYALVKAEQDQSRPAHHDSVVERSRKRRRSIHDRGEDGTAAQRRAPGAKKQRLQTPNPAARSETQHSDAQSKGRRIPASGIWAPNNHGAAVRAPASVGGFETK</sequence>
<protein>
    <submittedName>
        <fullName evidence="3">Uncharacterized protein</fullName>
    </submittedName>
</protein>
<evidence type="ECO:0000313" key="3">
    <source>
        <dbReference type="EMBL" id="KAK8095044.1"/>
    </source>
</evidence>
<proteinExistence type="predicted"/>
<feature type="region of interest" description="Disordered" evidence="2">
    <location>
        <begin position="397"/>
        <end position="494"/>
    </location>
</feature>